<protein>
    <recommendedName>
        <fullName evidence="4 14">Corrinoid adenosyltransferase</fullName>
        <ecNumber evidence="3 14">2.5.1.17</ecNumber>
    </recommendedName>
    <alternativeName>
        <fullName evidence="9 14">Cob(II)alamin adenosyltransferase</fullName>
    </alternativeName>
    <alternativeName>
        <fullName evidence="11 14">Cob(II)yrinic acid a,c-diamide adenosyltransferase</fullName>
    </alternativeName>
    <alternativeName>
        <fullName evidence="10 14">Cobinamide/cobalamin adenosyltransferase</fullName>
    </alternativeName>
</protein>
<dbReference type="RefSeq" id="WP_202747592.1">
    <property type="nucleotide sequence ID" value="NZ_JAESWC010000002.1"/>
</dbReference>
<evidence type="ECO:0000256" key="11">
    <source>
        <dbReference type="ARBA" id="ARBA00033354"/>
    </source>
</evidence>
<keyword evidence="7 14" id="KW-0547">Nucleotide-binding</keyword>
<keyword evidence="17" id="KW-1185">Reference proteome</keyword>
<dbReference type="NCBIfam" id="TIGR00636">
    <property type="entry name" value="PduO_Nterm"/>
    <property type="match status" value="1"/>
</dbReference>
<evidence type="ECO:0000256" key="6">
    <source>
        <dbReference type="ARBA" id="ARBA00022679"/>
    </source>
</evidence>
<dbReference type="PANTHER" id="PTHR12213:SF0">
    <property type="entry name" value="CORRINOID ADENOSYLTRANSFERASE MMAB"/>
    <property type="match status" value="1"/>
</dbReference>
<evidence type="ECO:0000256" key="14">
    <source>
        <dbReference type="RuleBase" id="RU366026"/>
    </source>
</evidence>
<dbReference type="Proteomes" id="UP000632377">
    <property type="component" value="Unassembled WGS sequence"/>
</dbReference>
<keyword evidence="8 14" id="KW-0067">ATP-binding</keyword>
<evidence type="ECO:0000256" key="9">
    <source>
        <dbReference type="ARBA" id="ARBA00031529"/>
    </source>
</evidence>
<dbReference type="InterPro" id="IPR029499">
    <property type="entry name" value="PduO-typ"/>
</dbReference>
<gene>
    <name evidence="16" type="ORF">JK636_04220</name>
</gene>
<evidence type="ECO:0000256" key="7">
    <source>
        <dbReference type="ARBA" id="ARBA00022741"/>
    </source>
</evidence>
<comment type="catalytic activity">
    <reaction evidence="12 14">
        <text>2 cob(II)yrinate a,c diamide + reduced [electron-transfer flavoprotein] + 2 ATP = 2 adenosylcob(III)yrinate a,c-diamide + 2 triphosphate + oxidized [electron-transfer flavoprotein] + 3 H(+)</text>
        <dbReference type="Rhea" id="RHEA:11528"/>
        <dbReference type="Rhea" id="RHEA-COMP:10685"/>
        <dbReference type="Rhea" id="RHEA-COMP:10686"/>
        <dbReference type="ChEBI" id="CHEBI:15378"/>
        <dbReference type="ChEBI" id="CHEBI:18036"/>
        <dbReference type="ChEBI" id="CHEBI:30616"/>
        <dbReference type="ChEBI" id="CHEBI:57692"/>
        <dbReference type="ChEBI" id="CHEBI:58307"/>
        <dbReference type="ChEBI" id="CHEBI:58503"/>
        <dbReference type="ChEBI" id="CHEBI:58537"/>
        <dbReference type="EC" id="2.5.1.17"/>
    </reaction>
</comment>
<dbReference type="PANTHER" id="PTHR12213">
    <property type="entry name" value="CORRINOID ADENOSYLTRANSFERASE"/>
    <property type="match status" value="1"/>
</dbReference>
<proteinExistence type="inferred from homology"/>
<evidence type="ECO:0000256" key="2">
    <source>
        <dbReference type="ARBA" id="ARBA00007487"/>
    </source>
</evidence>
<dbReference type="Gene3D" id="1.20.1200.10">
    <property type="entry name" value="Cobalamin adenosyltransferase-like"/>
    <property type="match status" value="1"/>
</dbReference>
<evidence type="ECO:0000256" key="12">
    <source>
        <dbReference type="ARBA" id="ARBA00048555"/>
    </source>
</evidence>
<evidence type="ECO:0000256" key="1">
    <source>
        <dbReference type="ARBA" id="ARBA00005121"/>
    </source>
</evidence>
<evidence type="ECO:0000313" key="17">
    <source>
        <dbReference type="Proteomes" id="UP000632377"/>
    </source>
</evidence>
<accession>A0ABS1T751</accession>
<sequence length="186" mass="21637">MDKIYTKTGDKGFTTNLLNKTYSKADIEMELQGGIDEINANIGFLRSIINSKADVFKKETFEYLDNSLKSIQYHLYLIGVEVSTEFSEKYIGNDEVNYLEHEIDYMVDSTPPMSSFIYYSGTEIAVFSHVIRTVVRRVERIFVKTVENNIYPISYQYVNRLSDYLFSFSRYVNNIEGITDEPMILK</sequence>
<evidence type="ECO:0000256" key="4">
    <source>
        <dbReference type="ARBA" id="ARBA00020963"/>
    </source>
</evidence>
<comment type="catalytic activity">
    <reaction evidence="13 14">
        <text>2 cob(II)alamin + reduced [electron-transfer flavoprotein] + 2 ATP = 2 adenosylcob(III)alamin + 2 triphosphate + oxidized [electron-transfer flavoprotein] + 3 H(+)</text>
        <dbReference type="Rhea" id="RHEA:28671"/>
        <dbReference type="Rhea" id="RHEA-COMP:10685"/>
        <dbReference type="Rhea" id="RHEA-COMP:10686"/>
        <dbReference type="ChEBI" id="CHEBI:15378"/>
        <dbReference type="ChEBI" id="CHEBI:16304"/>
        <dbReference type="ChEBI" id="CHEBI:18036"/>
        <dbReference type="ChEBI" id="CHEBI:18408"/>
        <dbReference type="ChEBI" id="CHEBI:30616"/>
        <dbReference type="ChEBI" id="CHEBI:57692"/>
        <dbReference type="ChEBI" id="CHEBI:58307"/>
        <dbReference type="EC" id="2.5.1.17"/>
    </reaction>
</comment>
<dbReference type="EMBL" id="JAESWC010000002">
    <property type="protein sequence ID" value="MBL4934962.1"/>
    <property type="molecule type" value="Genomic_DNA"/>
</dbReference>
<keyword evidence="6 14" id="KW-0808">Transferase</keyword>
<feature type="domain" description="Cobalamin adenosyltransferase-like" evidence="15">
    <location>
        <begin position="4"/>
        <end position="172"/>
    </location>
</feature>
<evidence type="ECO:0000256" key="13">
    <source>
        <dbReference type="ARBA" id="ARBA00048692"/>
    </source>
</evidence>
<dbReference type="InterPro" id="IPR016030">
    <property type="entry name" value="CblAdoTrfase-like"/>
</dbReference>
<comment type="caution">
    <text evidence="16">The sequence shown here is derived from an EMBL/GenBank/DDBJ whole genome shotgun (WGS) entry which is preliminary data.</text>
</comment>
<dbReference type="Pfam" id="PF01923">
    <property type="entry name" value="Cob_adeno_trans"/>
    <property type="match status" value="1"/>
</dbReference>
<organism evidence="16 17">
    <name type="scientific">Clostridium rhizosphaerae</name>
    <dbReference type="NCBI Taxonomy" id="2803861"/>
    <lineage>
        <taxon>Bacteria</taxon>
        <taxon>Bacillati</taxon>
        <taxon>Bacillota</taxon>
        <taxon>Clostridia</taxon>
        <taxon>Eubacteriales</taxon>
        <taxon>Clostridiaceae</taxon>
        <taxon>Clostridium</taxon>
    </lineage>
</organism>
<dbReference type="InterPro" id="IPR036451">
    <property type="entry name" value="CblAdoTrfase-like_sf"/>
</dbReference>
<dbReference type="EC" id="2.5.1.17" evidence="3 14"/>
<evidence type="ECO:0000256" key="10">
    <source>
        <dbReference type="ARBA" id="ARBA00033334"/>
    </source>
</evidence>
<evidence type="ECO:0000313" key="16">
    <source>
        <dbReference type="EMBL" id="MBL4934962.1"/>
    </source>
</evidence>
<keyword evidence="5 14" id="KW-0169">Cobalamin biosynthesis</keyword>
<reference evidence="16 17" key="1">
    <citation type="submission" date="2021-01" db="EMBL/GenBank/DDBJ databases">
        <title>Genome public.</title>
        <authorList>
            <person name="Liu C."/>
            <person name="Sun Q."/>
        </authorList>
    </citation>
    <scope>NUCLEOTIDE SEQUENCE [LARGE SCALE GENOMIC DNA]</scope>
    <source>
        <strain evidence="16 17">YIM B02515</strain>
    </source>
</reference>
<comment type="similarity">
    <text evidence="2 14">Belongs to the Cob(I)alamin adenosyltransferase family.</text>
</comment>
<evidence type="ECO:0000256" key="5">
    <source>
        <dbReference type="ARBA" id="ARBA00022573"/>
    </source>
</evidence>
<evidence type="ECO:0000256" key="8">
    <source>
        <dbReference type="ARBA" id="ARBA00022840"/>
    </source>
</evidence>
<dbReference type="SUPFAM" id="SSF89028">
    <property type="entry name" value="Cobalamin adenosyltransferase-like"/>
    <property type="match status" value="1"/>
</dbReference>
<evidence type="ECO:0000259" key="15">
    <source>
        <dbReference type="Pfam" id="PF01923"/>
    </source>
</evidence>
<comment type="pathway">
    <text evidence="1 14">Cofactor biosynthesis; adenosylcobalamin biosynthesis; adenosylcobalamin from cob(II)yrinate a,c-diamide: step 2/7.</text>
</comment>
<evidence type="ECO:0000256" key="3">
    <source>
        <dbReference type="ARBA" id="ARBA00012454"/>
    </source>
</evidence>
<name>A0ABS1T751_9CLOT</name>
<dbReference type="GO" id="GO:0008817">
    <property type="term" value="F:corrinoid adenosyltransferase activity"/>
    <property type="evidence" value="ECO:0007669"/>
    <property type="project" value="UniProtKB-EC"/>
</dbReference>